<feature type="transmembrane region" description="Helical" evidence="2">
    <location>
        <begin position="319"/>
        <end position="338"/>
    </location>
</feature>
<gene>
    <name evidence="3" type="ORF">BaRGS_00013371</name>
</gene>
<name>A0ABD0L8D2_9CAEN</name>
<feature type="compositionally biased region" description="Low complexity" evidence="1">
    <location>
        <begin position="518"/>
        <end position="533"/>
    </location>
</feature>
<feature type="compositionally biased region" description="Low complexity" evidence="1">
    <location>
        <begin position="612"/>
        <end position="626"/>
    </location>
</feature>
<evidence type="ECO:0000256" key="2">
    <source>
        <dbReference type="SAM" id="Phobius"/>
    </source>
</evidence>
<proteinExistence type="predicted"/>
<feature type="region of interest" description="Disordered" evidence="1">
    <location>
        <begin position="426"/>
        <end position="460"/>
    </location>
</feature>
<feature type="non-terminal residue" evidence="3">
    <location>
        <position position="1"/>
    </location>
</feature>
<feature type="compositionally biased region" description="Polar residues" evidence="1">
    <location>
        <begin position="9"/>
        <end position="25"/>
    </location>
</feature>
<protein>
    <submittedName>
        <fullName evidence="3">Uncharacterized protein</fullName>
    </submittedName>
</protein>
<keyword evidence="2" id="KW-1133">Transmembrane helix</keyword>
<keyword evidence="2" id="KW-0812">Transmembrane</keyword>
<keyword evidence="2" id="KW-0472">Membrane</keyword>
<feature type="region of interest" description="Disordered" evidence="1">
    <location>
        <begin position="603"/>
        <end position="633"/>
    </location>
</feature>
<organism evidence="3 4">
    <name type="scientific">Batillaria attramentaria</name>
    <dbReference type="NCBI Taxonomy" id="370345"/>
    <lineage>
        <taxon>Eukaryota</taxon>
        <taxon>Metazoa</taxon>
        <taxon>Spiralia</taxon>
        <taxon>Lophotrochozoa</taxon>
        <taxon>Mollusca</taxon>
        <taxon>Gastropoda</taxon>
        <taxon>Caenogastropoda</taxon>
        <taxon>Sorbeoconcha</taxon>
        <taxon>Cerithioidea</taxon>
        <taxon>Batillariidae</taxon>
        <taxon>Batillaria</taxon>
    </lineage>
</organism>
<evidence type="ECO:0000256" key="1">
    <source>
        <dbReference type="SAM" id="MobiDB-lite"/>
    </source>
</evidence>
<sequence>PVKVAEVTAPSTTTNSSQYATTGATDDSETQHTEPSRVEVTAILSGAAGFFLGVFIVTIIACARKGRRSVDLEASVRQEAERPPFPHVAVEAAAVDDDGYLVPVARRRTREDAPMLFPHAPEAVDDDGHMTPVSSREGSTGSEIGESHSLAMPSLGDRANLYERPEHPDYTVPNPVYEPLRHPYQIVRQATITQESQPLPSPGKHRGRRFEVQAPMRHEAVDGTEPHRPGPARQVTLYSEFSWDSTGEYCEVVEGEPAWPAPPPEAQAHFSFQNRIYDNCETGKIPDATSSNSSQDVTSNTTDDSVIQHSEPFYVDIKTIVSGAAGLSVVVIVAIIIACARKNKRRFEVQAATRHEAVADPELQRQGPAGQVILYREFRWDSMEEYPEPVEESSPFPHVTVEAAAVDDDGYLVPVARRKTREDAPMLLPPAPEAADDDHEYMTPVPSREGSTGSDIDENGHLDDRWNLYERPEHPDYTVPNPVYEPLRHLYQTVRQATRTQEKPGIIPDFIEPNTVPGSTHDATSATTDDGGTQHNQPFPVGITAIVASTAGGRRFEVQAPMRHEAVDGSEPHRPGPARQVTLYSEFSWDSTGEYCEVVEEPGKIPDVTEPSTTSNSTQDATSNTTDDSDTLHSEPYYMDIKTIVYGAGGLSVVVIVAIIIACARKNKRSFEVQAPMRHEAVADPEPQRPGPARQVTLYSEFSWDSMEEYPEP</sequence>
<reference evidence="3 4" key="1">
    <citation type="journal article" date="2023" name="Sci. Data">
        <title>Genome assembly of the Korean intertidal mud-creeper Batillaria attramentaria.</title>
        <authorList>
            <person name="Patra A.K."/>
            <person name="Ho P.T."/>
            <person name="Jun S."/>
            <person name="Lee S.J."/>
            <person name="Kim Y."/>
            <person name="Won Y.J."/>
        </authorList>
    </citation>
    <scope>NUCLEOTIDE SEQUENCE [LARGE SCALE GENOMIC DNA]</scope>
    <source>
        <strain evidence="3">Wonlab-2016</strain>
    </source>
</reference>
<evidence type="ECO:0000313" key="4">
    <source>
        <dbReference type="Proteomes" id="UP001519460"/>
    </source>
</evidence>
<accession>A0ABD0L8D2</accession>
<feature type="region of interest" description="Disordered" evidence="1">
    <location>
        <begin position="506"/>
        <end position="538"/>
    </location>
</feature>
<feature type="compositionally biased region" description="Polar residues" evidence="1">
    <location>
        <begin position="132"/>
        <end position="142"/>
    </location>
</feature>
<feature type="region of interest" description="Disordered" evidence="1">
    <location>
        <begin position="118"/>
        <end position="150"/>
    </location>
</feature>
<feature type="transmembrane region" description="Helical" evidence="2">
    <location>
        <begin position="644"/>
        <end position="664"/>
    </location>
</feature>
<feature type="transmembrane region" description="Helical" evidence="2">
    <location>
        <begin position="42"/>
        <end position="63"/>
    </location>
</feature>
<comment type="caution">
    <text evidence="3">The sequence shown here is derived from an EMBL/GenBank/DDBJ whole genome shotgun (WGS) entry which is preliminary data.</text>
</comment>
<feature type="non-terminal residue" evidence="3">
    <location>
        <position position="713"/>
    </location>
</feature>
<feature type="compositionally biased region" description="Polar residues" evidence="1">
    <location>
        <begin position="288"/>
        <end position="304"/>
    </location>
</feature>
<evidence type="ECO:0000313" key="3">
    <source>
        <dbReference type="EMBL" id="KAK7495432.1"/>
    </source>
</evidence>
<feature type="region of interest" description="Disordered" evidence="1">
    <location>
        <begin position="281"/>
        <end position="304"/>
    </location>
</feature>
<dbReference type="Proteomes" id="UP001519460">
    <property type="component" value="Unassembled WGS sequence"/>
</dbReference>
<dbReference type="AlphaFoldDB" id="A0ABD0L8D2"/>
<keyword evidence="4" id="KW-1185">Reference proteome</keyword>
<dbReference type="EMBL" id="JACVVK020000075">
    <property type="protein sequence ID" value="KAK7495432.1"/>
    <property type="molecule type" value="Genomic_DNA"/>
</dbReference>
<feature type="region of interest" description="Disordered" evidence="1">
    <location>
        <begin position="1"/>
        <end position="34"/>
    </location>
</feature>